<dbReference type="EMBL" id="JAIFTL010000342">
    <property type="protein sequence ID" value="KAG9320005.1"/>
    <property type="molecule type" value="Genomic_DNA"/>
</dbReference>
<feature type="compositionally biased region" description="Low complexity" evidence="1">
    <location>
        <begin position="1080"/>
        <end position="1099"/>
    </location>
</feature>
<dbReference type="InterPro" id="IPR057207">
    <property type="entry name" value="FBXL15_LRR"/>
</dbReference>
<dbReference type="PANTHER" id="PTHR13318">
    <property type="entry name" value="PARTNER OF PAIRED, ISOFORM B-RELATED"/>
    <property type="match status" value="1"/>
</dbReference>
<dbReference type="Proteomes" id="UP000717515">
    <property type="component" value="Unassembled WGS sequence"/>
</dbReference>
<feature type="region of interest" description="Disordered" evidence="1">
    <location>
        <begin position="758"/>
        <end position="809"/>
    </location>
</feature>
<dbReference type="PROSITE" id="PS50181">
    <property type="entry name" value="FBOX"/>
    <property type="match status" value="1"/>
</dbReference>
<dbReference type="SUPFAM" id="SSF52047">
    <property type="entry name" value="RNI-like"/>
    <property type="match status" value="1"/>
</dbReference>
<dbReference type="Pfam" id="PF12937">
    <property type="entry name" value="F-box-like"/>
    <property type="match status" value="1"/>
</dbReference>
<evidence type="ECO:0000313" key="3">
    <source>
        <dbReference type="EMBL" id="KAG9320005.1"/>
    </source>
</evidence>
<gene>
    <name evidence="3" type="ORF">KVV02_001544</name>
</gene>
<dbReference type="GO" id="GO:0019005">
    <property type="term" value="C:SCF ubiquitin ligase complex"/>
    <property type="evidence" value="ECO:0007669"/>
    <property type="project" value="TreeGrafter"/>
</dbReference>
<dbReference type="GO" id="GO:0031146">
    <property type="term" value="P:SCF-dependent proteasomal ubiquitin-dependent protein catabolic process"/>
    <property type="evidence" value="ECO:0007669"/>
    <property type="project" value="TreeGrafter"/>
</dbReference>
<dbReference type="InterPro" id="IPR025886">
    <property type="entry name" value="PP2-like"/>
</dbReference>
<dbReference type="Gene3D" id="3.80.10.10">
    <property type="entry name" value="Ribonuclease Inhibitor"/>
    <property type="match status" value="3"/>
</dbReference>
<dbReference type="SMART" id="SM00367">
    <property type="entry name" value="LRR_CC"/>
    <property type="match status" value="11"/>
</dbReference>
<dbReference type="SMART" id="SM00256">
    <property type="entry name" value="FBOX"/>
    <property type="match status" value="2"/>
</dbReference>
<dbReference type="InterPro" id="IPR036047">
    <property type="entry name" value="F-box-like_dom_sf"/>
</dbReference>
<name>A0A9P8CZ97_MORAP</name>
<dbReference type="PANTHER" id="PTHR13318:SF247">
    <property type="entry name" value="GH16156P"/>
    <property type="match status" value="1"/>
</dbReference>
<feature type="region of interest" description="Disordered" evidence="1">
    <location>
        <begin position="1072"/>
        <end position="1099"/>
    </location>
</feature>
<evidence type="ECO:0000313" key="4">
    <source>
        <dbReference type="Proteomes" id="UP000717515"/>
    </source>
</evidence>
<evidence type="ECO:0000256" key="1">
    <source>
        <dbReference type="SAM" id="MobiDB-lite"/>
    </source>
</evidence>
<comment type="caution">
    <text evidence="3">The sequence shown here is derived from an EMBL/GenBank/DDBJ whole genome shotgun (WGS) entry which is preliminary data.</text>
</comment>
<organism evidence="3 4">
    <name type="scientific">Mortierella alpina</name>
    <name type="common">Oleaginous fungus</name>
    <name type="synonym">Mortierella renispora</name>
    <dbReference type="NCBI Taxonomy" id="64518"/>
    <lineage>
        <taxon>Eukaryota</taxon>
        <taxon>Fungi</taxon>
        <taxon>Fungi incertae sedis</taxon>
        <taxon>Mucoromycota</taxon>
        <taxon>Mortierellomycotina</taxon>
        <taxon>Mortierellomycetes</taxon>
        <taxon>Mortierellales</taxon>
        <taxon>Mortierellaceae</taxon>
        <taxon>Mortierella</taxon>
    </lineage>
</organism>
<dbReference type="AlphaFoldDB" id="A0A9P8CZ97"/>
<protein>
    <recommendedName>
        <fullName evidence="2">F-box domain-containing protein</fullName>
    </recommendedName>
</protein>
<proteinExistence type="predicted"/>
<feature type="domain" description="F-box" evidence="2">
    <location>
        <begin position="805"/>
        <end position="851"/>
    </location>
</feature>
<dbReference type="InterPro" id="IPR006553">
    <property type="entry name" value="Leu-rich_rpt_Cys-con_subtyp"/>
</dbReference>
<dbReference type="Pfam" id="PF00646">
    <property type="entry name" value="F-box"/>
    <property type="match status" value="1"/>
</dbReference>
<reference evidence="3" key="1">
    <citation type="submission" date="2021-07" db="EMBL/GenBank/DDBJ databases">
        <title>Draft genome of Mortierella alpina, strain LL118, isolated from an aspen leaf litter sample.</title>
        <authorList>
            <person name="Yang S."/>
            <person name="Vinatzer B.A."/>
        </authorList>
    </citation>
    <scope>NUCLEOTIDE SEQUENCE</scope>
    <source>
        <strain evidence="3">LL118</strain>
    </source>
</reference>
<sequence>MQTCRTQLRQETDTFAACKDMAPVHSSDPIWTSASSSSSSLSNDSSFSDVEKGQHVDRNVSDSACITTTSARDSPQQTTVPVSHSTTHIIVTDSSDTVLSAPVLTRPRSSSPTLPSEVILYMFKFLATAHDLRSAILVCKLWCSCGMDLLWCKPSLMTLSVVEKMIHTIDQSDAFFPYAHYIRRLNFSFLSQDLTDTVLTRFAECSRLERLLLPGSLQTTATGLKRILSRGSGLYSLDLSDIPAVTDEVIEHIAAECKRLHTLYLGSCTDITDDSIVTLAESCTHLKRIKLSQCTHLTDRSILALTQNCPQLIEIDVSNCNRVTDAAVQAIFDNFPQIRDINLTLLTEITNAAFSTIHSANHRFEQLRVLNLTSCALITDETLARIIPAAPRLRNLALTKCDKITDVGAGVIKTLGKHLHYLHLGHCSKITDRFIATLAQHCTRIRYLDLACCSKLTDAAVFALAQLPKLRRIGLVKCSNITDHGIYAILVSHILPQTLERVHLSYCVHLSDTAVAALVSQCSKLTHLSLTGVPAFISPRFQKFCRAPPTEFTPHQREVFCVFSGKGVRELRQYMQENELAMSSAANNMASIRASYRIMTSTVASMVAATEAAAVAAAAAAGVAALGSSPMPSAPSSTSAAFTAATLLAQIGTDILATTASVTSLADALPSTTANHGVSQSQDLMVASEAAAATPSEQAENVEDVEMAVVYAEEPLEFPPLQHPYHQHAHHHLDCRDVSVHDQDMELDSGVEAGCDENGLGLSRIPSPGALARSLDREGEGSGAGSASPGEDEEERNLQMPPPLPPTFSDMPISVLRTIALKLDLQDYASLLQCSKEIHSAINTSGVWYQRFQTRFGQRILDTLDIPRPSLMDKHKVACRTQPTDEVLSDYQWIIVGSDEVINDLDNQQGQDCHLHTRSLVQECREPDTESDDAFEDTAVRAQLVRSYQRFSRTVIPASEMRIAHADKTRYWVFAQTIVSRFGTVAVLRSVCWMDVIAVFYGVDLSPEARYKVQWRLRTENESAIVGSEFRAVIFGKDEDPLSPEVLTDRAASVSFKPETFSAYAQHTDLNQDSSCAATSKPRMPSLSSPPSRSESLVSRTKGAFYKPSYWTRPVDISTHLTSEDDPEGTSHPAHLQFRTLTLPESIAMDKVELPFARTTGGIVVQIRNYNNWKSGLRVDYAQLIRE</sequence>
<feature type="region of interest" description="Disordered" evidence="1">
    <location>
        <begin position="29"/>
        <end position="54"/>
    </location>
</feature>
<dbReference type="Pfam" id="PF14299">
    <property type="entry name" value="PP2"/>
    <property type="match status" value="1"/>
</dbReference>
<dbReference type="SUPFAM" id="SSF81383">
    <property type="entry name" value="F-box domain"/>
    <property type="match status" value="2"/>
</dbReference>
<dbReference type="InterPro" id="IPR032675">
    <property type="entry name" value="LRR_dom_sf"/>
</dbReference>
<dbReference type="Pfam" id="PF25372">
    <property type="entry name" value="DUF7885"/>
    <property type="match status" value="1"/>
</dbReference>
<evidence type="ECO:0000259" key="2">
    <source>
        <dbReference type="PROSITE" id="PS50181"/>
    </source>
</evidence>
<dbReference type="InterPro" id="IPR001810">
    <property type="entry name" value="F-box_dom"/>
</dbReference>
<feature type="compositionally biased region" description="Low complexity" evidence="1">
    <location>
        <begin position="29"/>
        <end position="48"/>
    </location>
</feature>
<accession>A0A9P8CZ97</accession>